<dbReference type="InterPro" id="IPR007229">
    <property type="entry name" value="Nic_PRibTrfase-Fam"/>
</dbReference>
<evidence type="ECO:0000256" key="4">
    <source>
        <dbReference type="ARBA" id="ARBA00022553"/>
    </source>
</evidence>
<dbReference type="InterPro" id="IPR041619">
    <property type="entry name" value="NAPRTase_C"/>
</dbReference>
<sequence length="449" mass="48995">MTPNDPLLTDLYQFNMLQAYLDGGKIDTAVFEFFVRRLPARRGFLVAAGLEQALDYLETLQFSDDHIAWLRDSGRFSAAFLDQLARFRFTGDVDAMPEGSIFFGNEPILRVVAPLPEAQFVETRLVNILHFQSLIASKAARMVLAAPGKQLVDFGLRRAHSAEAGLFAARASYIAGFAGTATLLANRAFGIPVFGTMAHSFIQAHDDEAAAFEAFARSRPDDLVLLLDTYDTEAAARKVVELAPRLKADGIAVRGVRLDSGDIMALSKSVRGILDAGGLADVVIFVSGGLDEDQLARFRSADAPIDGFGVGTSLTTSSDVPALDCVYKLQEYAGVPRRKRSVGKATWPGRKQVWRSLGRDGRITGDMLSTEDDDWPGERLLEPVMRNGRRLQQPPLAAMRARVSHGLDQLPDGARRLEEPSPCPVAIAPRLLALTEAVDRRLAAQDEDV</sequence>
<dbReference type="GO" id="GO:0034355">
    <property type="term" value="P:NAD+ biosynthetic process via the salvage pathway"/>
    <property type="evidence" value="ECO:0007669"/>
    <property type="project" value="TreeGrafter"/>
</dbReference>
<keyword evidence="6 9" id="KW-0662">Pyridine nucleotide biosynthesis</keyword>
<dbReference type="OrthoDB" id="9771406at2"/>
<comment type="caution">
    <text evidence="13">The sequence shown here is derived from an EMBL/GenBank/DDBJ whole genome shotgun (WGS) entry which is preliminary data.</text>
</comment>
<evidence type="ECO:0000256" key="6">
    <source>
        <dbReference type="ARBA" id="ARBA00022642"/>
    </source>
</evidence>
<comment type="function">
    <text evidence="9">Catalyzes the first step in the biosynthesis of NAD from nicotinic acid, the ATP-dependent synthesis of beta-nicotinate D-ribonucleotide from nicotinate and 5-phospho-D-ribose 1-phosphate.</text>
</comment>
<evidence type="ECO:0000256" key="8">
    <source>
        <dbReference type="ARBA" id="ARBA00048668"/>
    </source>
</evidence>
<keyword evidence="5 9" id="KW-0436">Ligase</keyword>
<dbReference type="AlphaFoldDB" id="A0A2V3TVF7"/>
<dbReference type="Pfam" id="PF04095">
    <property type="entry name" value="NAPRTase"/>
    <property type="match status" value="1"/>
</dbReference>
<proteinExistence type="inferred from homology"/>
<evidence type="ECO:0000259" key="12">
    <source>
        <dbReference type="Pfam" id="PF17956"/>
    </source>
</evidence>
<keyword evidence="13" id="KW-0328">Glycosyltransferase</keyword>
<dbReference type="NCBIfam" id="NF009131">
    <property type="entry name" value="PRK12484.1"/>
    <property type="match status" value="1"/>
</dbReference>
<comment type="PTM">
    <text evidence="9">Transiently phosphorylated on a His residue during the reaction cycle. Phosphorylation strongly increases the affinity for substrates and increases the rate of nicotinate D-ribonucleotide production. Dephosphorylation regenerates the low-affinity form of the enzyme, leading to product release.</text>
</comment>
<comment type="similarity">
    <text evidence="2 9">Belongs to the NAPRTase family.</text>
</comment>
<dbReference type="PIRSF" id="PIRSF000484">
    <property type="entry name" value="NAPRT"/>
    <property type="match status" value="1"/>
</dbReference>
<feature type="domain" description="Nicotinate/nicotinamide phosphoribosyltransferase" evidence="10">
    <location>
        <begin position="150"/>
        <end position="331"/>
    </location>
</feature>
<dbReference type="CDD" id="cd01570">
    <property type="entry name" value="NAPRTase_A"/>
    <property type="match status" value="1"/>
</dbReference>
<gene>
    <name evidence="13" type="ORF">C7450_11633</name>
</gene>
<comment type="catalytic activity">
    <reaction evidence="8 9">
        <text>5-phospho-alpha-D-ribose 1-diphosphate + nicotinate + ATP + H2O = nicotinate beta-D-ribonucleotide + ADP + phosphate + diphosphate</text>
        <dbReference type="Rhea" id="RHEA:36163"/>
        <dbReference type="ChEBI" id="CHEBI:15377"/>
        <dbReference type="ChEBI" id="CHEBI:30616"/>
        <dbReference type="ChEBI" id="CHEBI:32544"/>
        <dbReference type="ChEBI" id="CHEBI:33019"/>
        <dbReference type="ChEBI" id="CHEBI:43474"/>
        <dbReference type="ChEBI" id="CHEBI:57502"/>
        <dbReference type="ChEBI" id="CHEBI:58017"/>
        <dbReference type="ChEBI" id="CHEBI:456216"/>
        <dbReference type="EC" id="6.3.4.21"/>
    </reaction>
</comment>
<evidence type="ECO:0000259" key="10">
    <source>
        <dbReference type="Pfam" id="PF04095"/>
    </source>
</evidence>
<dbReference type="InterPro" id="IPR006405">
    <property type="entry name" value="Nic_PRibTrfase_pncB"/>
</dbReference>
<dbReference type="Pfam" id="PF17767">
    <property type="entry name" value="NAPRTase_N"/>
    <property type="match status" value="1"/>
</dbReference>
<dbReference type="InterPro" id="IPR013785">
    <property type="entry name" value="Aldolase_TIM"/>
</dbReference>
<dbReference type="Gene3D" id="3.20.140.10">
    <property type="entry name" value="nicotinate phosphoribosyltransferase"/>
    <property type="match status" value="3"/>
</dbReference>
<dbReference type="SUPFAM" id="SSF51690">
    <property type="entry name" value="Nicotinate/Quinolinate PRTase C-terminal domain-like"/>
    <property type="match status" value="1"/>
</dbReference>
<feature type="domain" description="Nicotinate phosphoribosyltransferase N-terminal" evidence="11">
    <location>
        <begin position="7"/>
        <end position="129"/>
    </location>
</feature>
<dbReference type="PANTHER" id="PTHR11098">
    <property type="entry name" value="NICOTINATE PHOSPHORIBOSYLTRANSFERASE"/>
    <property type="match status" value="1"/>
</dbReference>
<dbReference type="InterPro" id="IPR036068">
    <property type="entry name" value="Nicotinate_pribotase-like_C"/>
</dbReference>
<evidence type="ECO:0000259" key="11">
    <source>
        <dbReference type="Pfam" id="PF17767"/>
    </source>
</evidence>
<evidence type="ECO:0000256" key="2">
    <source>
        <dbReference type="ARBA" id="ARBA00010897"/>
    </source>
</evidence>
<evidence type="ECO:0000256" key="5">
    <source>
        <dbReference type="ARBA" id="ARBA00022598"/>
    </source>
</evidence>
<dbReference type="RefSeq" id="WP_110377947.1">
    <property type="nucleotide sequence ID" value="NZ_JAHBRY010000001.1"/>
</dbReference>
<reference evidence="13 14" key="1">
    <citation type="submission" date="2018-05" db="EMBL/GenBank/DDBJ databases">
        <title>Genomic Encyclopedia of Type Strains, Phase IV (KMG-IV): sequencing the most valuable type-strain genomes for metagenomic binning, comparative biology and taxonomic classification.</title>
        <authorList>
            <person name="Goeker M."/>
        </authorList>
    </citation>
    <scope>NUCLEOTIDE SEQUENCE [LARGE SCALE GENOMIC DNA]</scope>
    <source>
        <strain evidence="13 14">DSM 6462</strain>
    </source>
</reference>
<dbReference type="EMBL" id="QJJK01000016">
    <property type="protein sequence ID" value="PXW52460.1"/>
    <property type="molecule type" value="Genomic_DNA"/>
</dbReference>
<comment type="pathway">
    <text evidence="1 9">Cofactor biosynthesis; NAD(+) biosynthesis; nicotinate D-ribonucleotide from nicotinate: step 1/1.</text>
</comment>
<organism evidence="13 14">
    <name type="scientific">Chelatococcus asaccharovorans</name>
    <dbReference type="NCBI Taxonomy" id="28210"/>
    <lineage>
        <taxon>Bacteria</taxon>
        <taxon>Pseudomonadati</taxon>
        <taxon>Pseudomonadota</taxon>
        <taxon>Alphaproteobacteria</taxon>
        <taxon>Hyphomicrobiales</taxon>
        <taxon>Chelatococcaceae</taxon>
        <taxon>Chelatococcus</taxon>
    </lineage>
</organism>
<evidence type="ECO:0000256" key="9">
    <source>
        <dbReference type="RuleBase" id="RU365100"/>
    </source>
</evidence>
<dbReference type="PANTHER" id="PTHR11098:SF1">
    <property type="entry name" value="NICOTINATE PHOSPHORIBOSYLTRANSFERASE"/>
    <property type="match status" value="1"/>
</dbReference>
<feature type="domain" description="Nicotinate phosphoribosyltransferase C-terminal" evidence="12">
    <location>
        <begin position="378"/>
        <end position="434"/>
    </location>
</feature>
<dbReference type="Pfam" id="PF17956">
    <property type="entry name" value="NAPRTase_C"/>
    <property type="match status" value="1"/>
</dbReference>
<evidence type="ECO:0000313" key="14">
    <source>
        <dbReference type="Proteomes" id="UP000248021"/>
    </source>
</evidence>
<keyword evidence="7 9" id="KW-0808">Transferase</keyword>
<protein>
    <recommendedName>
        <fullName evidence="3 9">Nicotinate phosphoribosyltransferase</fullName>
        <ecNumber evidence="3 9">6.3.4.21</ecNumber>
    </recommendedName>
</protein>
<dbReference type="EC" id="6.3.4.21" evidence="3 9"/>
<evidence type="ECO:0000256" key="7">
    <source>
        <dbReference type="ARBA" id="ARBA00022679"/>
    </source>
</evidence>
<dbReference type="SUPFAM" id="SSF54675">
    <property type="entry name" value="Nicotinate/Quinolinate PRTase N-terminal domain-like"/>
    <property type="match status" value="1"/>
</dbReference>
<dbReference type="Gene3D" id="3.20.20.70">
    <property type="entry name" value="Aldolase class I"/>
    <property type="match status" value="1"/>
</dbReference>
<evidence type="ECO:0000256" key="3">
    <source>
        <dbReference type="ARBA" id="ARBA00013236"/>
    </source>
</evidence>
<name>A0A2V3TVF7_9HYPH</name>
<keyword evidence="4" id="KW-0597">Phosphoprotein</keyword>
<dbReference type="GO" id="GO:0016757">
    <property type="term" value="F:glycosyltransferase activity"/>
    <property type="evidence" value="ECO:0007669"/>
    <property type="project" value="UniProtKB-KW"/>
</dbReference>
<dbReference type="GO" id="GO:0004516">
    <property type="term" value="F:nicotinate phosphoribosyltransferase activity"/>
    <property type="evidence" value="ECO:0007669"/>
    <property type="project" value="UniProtKB-UniRule"/>
</dbReference>
<dbReference type="NCBIfam" id="TIGR01513">
    <property type="entry name" value="NAPRTase_put"/>
    <property type="match status" value="1"/>
</dbReference>
<evidence type="ECO:0000256" key="1">
    <source>
        <dbReference type="ARBA" id="ARBA00004952"/>
    </source>
</evidence>
<keyword evidence="14" id="KW-1185">Reference proteome</keyword>
<accession>A0A2V3TVF7</accession>
<dbReference type="NCBIfam" id="NF006696">
    <property type="entry name" value="PRK09243.1-3"/>
    <property type="match status" value="1"/>
</dbReference>
<dbReference type="InterPro" id="IPR041525">
    <property type="entry name" value="N/Namide_PRibTrfase"/>
</dbReference>
<dbReference type="GO" id="GO:0005829">
    <property type="term" value="C:cytosol"/>
    <property type="evidence" value="ECO:0007669"/>
    <property type="project" value="TreeGrafter"/>
</dbReference>
<dbReference type="InterPro" id="IPR040727">
    <property type="entry name" value="NAPRTase_N"/>
</dbReference>
<dbReference type="Proteomes" id="UP000248021">
    <property type="component" value="Unassembled WGS sequence"/>
</dbReference>
<evidence type="ECO:0000313" key="13">
    <source>
        <dbReference type="EMBL" id="PXW52460.1"/>
    </source>
</evidence>
<dbReference type="UniPathway" id="UPA00253">
    <property type="reaction ID" value="UER00457"/>
</dbReference>